<dbReference type="AlphaFoldDB" id="A0A6U6MIF2"/>
<dbReference type="PRINTS" id="PR00081">
    <property type="entry name" value="GDHRDH"/>
</dbReference>
<dbReference type="InterPro" id="IPR036291">
    <property type="entry name" value="NAD(P)-bd_dom_sf"/>
</dbReference>
<evidence type="ECO:0000313" key="5">
    <source>
        <dbReference type="EMBL" id="CAD9560169.1"/>
    </source>
</evidence>
<dbReference type="GO" id="GO:0006006">
    <property type="term" value="P:glucose metabolic process"/>
    <property type="evidence" value="ECO:0007669"/>
    <property type="project" value="TreeGrafter"/>
</dbReference>
<keyword evidence="3" id="KW-0521">NADP</keyword>
<evidence type="ECO:0000259" key="4">
    <source>
        <dbReference type="SMART" id="SM00822"/>
    </source>
</evidence>
<dbReference type="Pfam" id="PF13561">
    <property type="entry name" value="adh_short_C2"/>
    <property type="match status" value="1"/>
</dbReference>
<comment type="similarity">
    <text evidence="1">Belongs to the short-chain dehydrogenases/reductases (SDR) family.</text>
</comment>
<protein>
    <recommendedName>
        <fullName evidence="4">Ketoreductase domain-containing protein</fullName>
    </recommendedName>
</protein>
<sequence>MSLAASQSALPGAAFLVTGAARGIGAAIARQLAASGARVVATDHPSNAAGIDALVKEHGDIVAAPLGDVIEEDTRRAILRGAEEAAGPAGLRGLVNNAGVGVFSPVLGGSEPDEVRRCFAVNTAAPLRLAQLFAETRVSRQAQGSIVNVSSQASSICFPNHTAYSVSKAALDQVTRHLAVELGPRGIRTNAVLPTVVLTEMGRTAWPDGAPHTAAMLSKIPLGRFAQPTDIASVVAFLLDDARSGMVNGALLPVDGGFLCYG</sequence>
<dbReference type="EMBL" id="HBGW01036340">
    <property type="protein sequence ID" value="CAD9560169.1"/>
    <property type="molecule type" value="Transcribed_RNA"/>
</dbReference>
<evidence type="ECO:0000256" key="1">
    <source>
        <dbReference type="ARBA" id="ARBA00006484"/>
    </source>
</evidence>
<dbReference type="SMART" id="SM00822">
    <property type="entry name" value="PKS_KR"/>
    <property type="match status" value="1"/>
</dbReference>
<dbReference type="SUPFAM" id="SSF51735">
    <property type="entry name" value="NAD(P)-binding Rossmann-fold domains"/>
    <property type="match status" value="1"/>
</dbReference>
<dbReference type="InterPro" id="IPR051737">
    <property type="entry name" value="L-xylulose/Carbonyl_redctase"/>
</dbReference>
<proteinExistence type="inferred from homology"/>
<dbReference type="GO" id="GO:0004090">
    <property type="term" value="F:carbonyl reductase (NADPH) activity"/>
    <property type="evidence" value="ECO:0007669"/>
    <property type="project" value="TreeGrafter"/>
</dbReference>
<dbReference type="InterPro" id="IPR020904">
    <property type="entry name" value="Sc_DH/Rdtase_CS"/>
</dbReference>
<feature type="domain" description="Ketoreductase" evidence="4">
    <location>
        <begin position="13"/>
        <end position="204"/>
    </location>
</feature>
<dbReference type="PROSITE" id="PS00061">
    <property type="entry name" value="ADH_SHORT"/>
    <property type="match status" value="1"/>
</dbReference>
<dbReference type="Gene3D" id="3.40.50.720">
    <property type="entry name" value="NAD(P)-binding Rossmann-like Domain"/>
    <property type="match status" value="1"/>
</dbReference>
<accession>A0A6U6MIF2</accession>
<dbReference type="PRINTS" id="PR00080">
    <property type="entry name" value="SDRFAMILY"/>
</dbReference>
<reference evidence="5" key="1">
    <citation type="submission" date="2021-01" db="EMBL/GenBank/DDBJ databases">
        <authorList>
            <person name="Corre E."/>
            <person name="Pelletier E."/>
            <person name="Niang G."/>
            <person name="Scheremetjew M."/>
            <person name="Finn R."/>
            <person name="Kale V."/>
            <person name="Holt S."/>
            <person name="Cochrane G."/>
            <person name="Meng A."/>
            <person name="Brown T."/>
            <person name="Cohen L."/>
        </authorList>
    </citation>
    <scope>NUCLEOTIDE SEQUENCE</scope>
    <source>
        <strain evidence="5">RCC3387</strain>
    </source>
</reference>
<dbReference type="PANTHER" id="PTHR44252:SF3">
    <property type="entry name" value="D-ERYTHRULOSE REDUCTASE-RELATED"/>
    <property type="match status" value="1"/>
</dbReference>
<dbReference type="GO" id="GO:0050038">
    <property type="term" value="F:L-xylulose reductase (NADPH) activity"/>
    <property type="evidence" value="ECO:0007669"/>
    <property type="project" value="TreeGrafter"/>
</dbReference>
<dbReference type="InterPro" id="IPR002347">
    <property type="entry name" value="SDR_fam"/>
</dbReference>
<dbReference type="PANTHER" id="PTHR44252">
    <property type="entry name" value="D-ERYTHRULOSE REDUCTASE"/>
    <property type="match status" value="1"/>
</dbReference>
<evidence type="ECO:0000256" key="3">
    <source>
        <dbReference type="ARBA" id="ARBA00022857"/>
    </source>
</evidence>
<dbReference type="GO" id="GO:0005997">
    <property type="term" value="P:xylulose metabolic process"/>
    <property type="evidence" value="ECO:0007669"/>
    <property type="project" value="TreeGrafter"/>
</dbReference>
<dbReference type="InterPro" id="IPR057326">
    <property type="entry name" value="KR_dom"/>
</dbReference>
<name>A0A6U6MIF2_9DINO</name>
<dbReference type="FunFam" id="3.40.50.720:FF:000084">
    <property type="entry name" value="Short-chain dehydrogenase reductase"/>
    <property type="match status" value="1"/>
</dbReference>
<evidence type="ECO:0000256" key="2">
    <source>
        <dbReference type="ARBA" id="ARBA00011881"/>
    </source>
</evidence>
<organism evidence="5">
    <name type="scientific">Zooxanthella nutricula</name>
    <dbReference type="NCBI Taxonomy" id="1333877"/>
    <lineage>
        <taxon>Eukaryota</taxon>
        <taxon>Sar</taxon>
        <taxon>Alveolata</taxon>
        <taxon>Dinophyceae</taxon>
        <taxon>Peridiniales</taxon>
        <taxon>Peridiniales incertae sedis</taxon>
        <taxon>Zooxanthella</taxon>
    </lineage>
</organism>
<gene>
    <name evidence="5" type="ORF">BRAN1462_LOCUS22994</name>
</gene>
<comment type="subunit">
    <text evidence="2">Homotetramer.</text>
</comment>